<accession>A0A396HKV1</accession>
<sequence>MCHNNQQIQVLTHFHYLNSRSTYLPHPLTRVTITNSVSFLQPPPPSCYLQHSILTFIHSKFCTNM</sequence>
<name>A0A396HKV1_MEDTR</name>
<gene>
    <name evidence="1" type="ORF">MtrunA17_Chr5g0401161</name>
</gene>
<comment type="caution">
    <text evidence="1">The sequence shown here is derived from an EMBL/GenBank/DDBJ whole genome shotgun (WGS) entry which is preliminary data.</text>
</comment>
<reference evidence="1" key="1">
    <citation type="journal article" date="2018" name="Nat. Plants">
        <title>Whole-genome landscape of Medicago truncatula symbiotic genes.</title>
        <authorList>
            <person name="Pecrix Y."/>
            <person name="Gamas P."/>
            <person name="Carrere S."/>
        </authorList>
    </citation>
    <scope>NUCLEOTIDE SEQUENCE</scope>
    <source>
        <tissue evidence="1">Leaves</tissue>
    </source>
</reference>
<protein>
    <submittedName>
        <fullName evidence="1">Uncharacterized protein</fullName>
    </submittedName>
</protein>
<dbReference type="EMBL" id="PSQE01000005">
    <property type="protein sequence ID" value="RHN53926.1"/>
    <property type="molecule type" value="Genomic_DNA"/>
</dbReference>
<organism evidence="1">
    <name type="scientific">Medicago truncatula</name>
    <name type="common">Barrel medic</name>
    <name type="synonym">Medicago tribuloides</name>
    <dbReference type="NCBI Taxonomy" id="3880"/>
    <lineage>
        <taxon>Eukaryota</taxon>
        <taxon>Viridiplantae</taxon>
        <taxon>Streptophyta</taxon>
        <taxon>Embryophyta</taxon>
        <taxon>Tracheophyta</taxon>
        <taxon>Spermatophyta</taxon>
        <taxon>Magnoliopsida</taxon>
        <taxon>eudicotyledons</taxon>
        <taxon>Gunneridae</taxon>
        <taxon>Pentapetalae</taxon>
        <taxon>rosids</taxon>
        <taxon>fabids</taxon>
        <taxon>Fabales</taxon>
        <taxon>Fabaceae</taxon>
        <taxon>Papilionoideae</taxon>
        <taxon>50 kb inversion clade</taxon>
        <taxon>NPAAA clade</taxon>
        <taxon>Hologalegina</taxon>
        <taxon>IRL clade</taxon>
        <taxon>Trifolieae</taxon>
        <taxon>Medicago</taxon>
    </lineage>
</organism>
<dbReference type="Proteomes" id="UP000265566">
    <property type="component" value="Chromosome 5"/>
</dbReference>
<dbReference type="Gramene" id="rna28892">
    <property type="protein sequence ID" value="RHN53926.1"/>
    <property type="gene ID" value="gene28892"/>
</dbReference>
<proteinExistence type="predicted"/>
<evidence type="ECO:0000313" key="1">
    <source>
        <dbReference type="EMBL" id="RHN53926.1"/>
    </source>
</evidence>
<dbReference type="AlphaFoldDB" id="A0A396HKV1"/>